<feature type="domain" description="RING-type" evidence="5">
    <location>
        <begin position="163"/>
        <end position="197"/>
    </location>
</feature>
<dbReference type="EMBL" id="LWDP01000022">
    <property type="protein sequence ID" value="ORD94377.1"/>
    <property type="molecule type" value="Genomic_DNA"/>
</dbReference>
<evidence type="ECO:0000259" key="6">
    <source>
        <dbReference type="PROSITE" id="PS50158"/>
    </source>
</evidence>
<evidence type="ECO:0000313" key="8">
    <source>
        <dbReference type="EMBL" id="ORD94377.1"/>
    </source>
</evidence>
<dbReference type="InterPro" id="IPR014891">
    <property type="entry name" value="DWNN_domain"/>
</dbReference>
<dbReference type="InterPro" id="IPR025829">
    <property type="entry name" value="Zn_knuckle_CX2CX3GHX4C"/>
</dbReference>
<dbReference type="InterPro" id="IPR001878">
    <property type="entry name" value="Znf_CCHC"/>
</dbReference>
<evidence type="ECO:0000259" key="7">
    <source>
        <dbReference type="PROSITE" id="PS51282"/>
    </source>
</evidence>
<dbReference type="Pfam" id="PF13696">
    <property type="entry name" value="zf-CCHC_2"/>
    <property type="match status" value="1"/>
</dbReference>
<comment type="caution">
    <text evidence="8">The sequence shown here is derived from an EMBL/GenBank/DDBJ whole genome shotgun (WGS) entry which is preliminary data.</text>
</comment>
<dbReference type="Gene3D" id="3.10.20.90">
    <property type="entry name" value="Phosphatidylinositol 3-kinase Catalytic Subunit, Chain A, domain 1"/>
    <property type="match status" value="1"/>
</dbReference>
<dbReference type="GO" id="GO:0003676">
    <property type="term" value="F:nucleic acid binding"/>
    <property type="evidence" value="ECO:0007669"/>
    <property type="project" value="InterPro"/>
</dbReference>
<dbReference type="PROSITE" id="PS50089">
    <property type="entry name" value="ZF_RING_2"/>
    <property type="match status" value="1"/>
</dbReference>
<dbReference type="AlphaFoldDB" id="A0A1Y1S859"/>
<sequence length="223" mass="27098">MAYSINYRFRSYKNYSKIFFDSESLSLWELKYEIISQRRMYSKDFDLVFYDAETDEKLEDEYVKIDRFANLIVEKIPLWMSNNRNNMEFKQRLISYSRVPPETYTCFKCNQKGHYIQHCPNLQNIQQNNASEANLRIMKPRIQEWKKQKNLIKYKNIPDGLKCEECNGLLNEAEMSSCQHYFCKGCAVRNERCPRCRKTIMWLKESSRKQDEVKEYEKWNKIE</sequence>
<dbReference type="VEuPathDB" id="MicrosporidiaDB:ECANGB1_785"/>
<dbReference type="InterPro" id="IPR001841">
    <property type="entry name" value="Znf_RING"/>
</dbReference>
<evidence type="ECO:0000256" key="2">
    <source>
        <dbReference type="ARBA" id="ARBA00022771"/>
    </source>
</evidence>
<proteinExistence type="predicted"/>
<dbReference type="SUPFAM" id="SSF57756">
    <property type="entry name" value="Retrovirus zinc finger-like domains"/>
    <property type="match status" value="1"/>
</dbReference>
<keyword evidence="3" id="KW-0862">Zinc</keyword>
<dbReference type="PROSITE" id="PS51282">
    <property type="entry name" value="DWNN"/>
    <property type="match status" value="1"/>
</dbReference>
<dbReference type="PROSITE" id="PS00518">
    <property type="entry name" value="ZF_RING_1"/>
    <property type="match status" value="1"/>
</dbReference>
<reference evidence="8 9" key="1">
    <citation type="journal article" date="2017" name="Environ. Microbiol.">
        <title>Decay of the glycolytic pathway and adaptation to intranuclear parasitism within Enterocytozoonidae microsporidia.</title>
        <authorList>
            <person name="Wiredu Boakye D."/>
            <person name="Jaroenlak P."/>
            <person name="Prachumwat A."/>
            <person name="Williams T.A."/>
            <person name="Bateman K.S."/>
            <person name="Itsathitphaisarn O."/>
            <person name="Sritunyalucksana K."/>
            <person name="Paszkiewicz K.H."/>
            <person name="Moore K.A."/>
            <person name="Stentiford G.D."/>
            <person name="Williams B.A."/>
        </authorList>
    </citation>
    <scope>NUCLEOTIDE SEQUENCE [LARGE SCALE GENOMIC DNA]</scope>
    <source>
        <strain evidence="8 9">GB1</strain>
    </source>
</reference>
<keyword evidence="2 4" id="KW-0863">Zinc-finger</keyword>
<dbReference type="SMART" id="SM00343">
    <property type="entry name" value="ZnF_C2HC"/>
    <property type="match status" value="1"/>
</dbReference>
<evidence type="ECO:0000313" key="9">
    <source>
        <dbReference type="Proteomes" id="UP000192639"/>
    </source>
</evidence>
<dbReference type="InterPro" id="IPR017907">
    <property type="entry name" value="Znf_RING_CS"/>
</dbReference>
<dbReference type="InterPro" id="IPR036875">
    <property type="entry name" value="Znf_CCHC_sf"/>
</dbReference>
<dbReference type="GO" id="GO:0008270">
    <property type="term" value="F:zinc ion binding"/>
    <property type="evidence" value="ECO:0007669"/>
    <property type="project" value="UniProtKB-KW"/>
</dbReference>
<gene>
    <name evidence="8" type="primary">MPE1</name>
    <name evidence="8" type="ORF">ECANGB1_785</name>
</gene>
<feature type="domain" description="DWNN" evidence="7">
    <location>
        <begin position="5"/>
        <end position="77"/>
    </location>
</feature>
<dbReference type="PROSITE" id="PS50158">
    <property type="entry name" value="ZF_CCHC"/>
    <property type="match status" value="1"/>
</dbReference>
<evidence type="ECO:0000256" key="3">
    <source>
        <dbReference type="ARBA" id="ARBA00022833"/>
    </source>
</evidence>
<evidence type="ECO:0000259" key="5">
    <source>
        <dbReference type="PROSITE" id="PS50089"/>
    </source>
</evidence>
<name>A0A1Y1S859_9MICR</name>
<evidence type="ECO:0000256" key="4">
    <source>
        <dbReference type="PROSITE-ProRule" id="PRU00047"/>
    </source>
</evidence>
<evidence type="ECO:0000256" key="1">
    <source>
        <dbReference type="ARBA" id="ARBA00022723"/>
    </source>
</evidence>
<dbReference type="Pfam" id="PF08783">
    <property type="entry name" value="DWNN"/>
    <property type="match status" value="1"/>
</dbReference>
<dbReference type="Proteomes" id="UP000192639">
    <property type="component" value="Unassembled WGS sequence"/>
</dbReference>
<dbReference type="OrthoDB" id="5588846at2759"/>
<dbReference type="SMART" id="SM01180">
    <property type="entry name" value="DWNN"/>
    <property type="match status" value="1"/>
</dbReference>
<feature type="domain" description="CCHC-type" evidence="6">
    <location>
        <begin position="106"/>
        <end position="121"/>
    </location>
</feature>
<dbReference type="Gene3D" id="4.10.60.10">
    <property type="entry name" value="Zinc finger, CCHC-type"/>
    <property type="match status" value="1"/>
</dbReference>
<organism evidence="8 9">
    <name type="scientific">Enterospora canceri</name>
    <dbReference type="NCBI Taxonomy" id="1081671"/>
    <lineage>
        <taxon>Eukaryota</taxon>
        <taxon>Fungi</taxon>
        <taxon>Fungi incertae sedis</taxon>
        <taxon>Microsporidia</taxon>
        <taxon>Enterocytozoonidae</taxon>
        <taxon>Enterospora</taxon>
    </lineage>
</organism>
<dbReference type="SUPFAM" id="SSF57850">
    <property type="entry name" value="RING/U-box"/>
    <property type="match status" value="1"/>
</dbReference>
<accession>A0A1Y1S859</accession>
<dbReference type="Gene3D" id="3.30.40.10">
    <property type="entry name" value="Zinc/RING finger domain, C3HC4 (zinc finger)"/>
    <property type="match status" value="1"/>
</dbReference>
<keyword evidence="9" id="KW-1185">Reference proteome</keyword>
<keyword evidence="1" id="KW-0479">Metal-binding</keyword>
<dbReference type="InterPro" id="IPR013083">
    <property type="entry name" value="Znf_RING/FYVE/PHD"/>
</dbReference>
<protein>
    <submittedName>
        <fullName evidence="8">MPE1</fullName>
    </submittedName>
</protein>